<dbReference type="PANTHER" id="PTHR35011">
    <property type="entry name" value="2,3-DIKETO-L-GULONATE TRAP TRANSPORTER SMALL PERMEASE PROTEIN YIAM"/>
    <property type="match status" value="1"/>
</dbReference>
<comment type="subunit">
    <text evidence="9">The complex comprises the extracytoplasmic solute receptor protein and the two transmembrane proteins.</text>
</comment>
<keyword evidence="7 9" id="KW-0472">Membrane</keyword>
<evidence type="ECO:0000256" key="5">
    <source>
        <dbReference type="ARBA" id="ARBA00022692"/>
    </source>
</evidence>
<dbReference type="Proteomes" id="UP000318717">
    <property type="component" value="Unassembled WGS sequence"/>
</dbReference>
<keyword evidence="4 9" id="KW-0997">Cell inner membrane</keyword>
<evidence type="ECO:0000256" key="3">
    <source>
        <dbReference type="ARBA" id="ARBA00022475"/>
    </source>
</evidence>
<evidence type="ECO:0000256" key="8">
    <source>
        <dbReference type="ARBA" id="ARBA00038436"/>
    </source>
</evidence>
<accession>A0A4Y3HTP7</accession>
<evidence type="ECO:0000256" key="2">
    <source>
        <dbReference type="ARBA" id="ARBA00022448"/>
    </source>
</evidence>
<feature type="transmembrane region" description="Helical" evidence="9">
    <location>
        <begin position="52"/>
        <end position="69"/>
    </location>
</feature>
<protein>
    <recommendedName>
        <fullName evidence="9">TRAP transporter small permease protein</fullName>
    </recommendedName>
</protein>
<dbReference type="GO" id="GO:0022857">
    <property type="term" value="F:transmembrane transporter activity"/>
    <property type="evidence" value="ECO:0007669"/>
    <property type="project" value="UniProtKB-UniRule"/>
</dbReference>
<keyword evidence="12" id="KW-1185">Reference proteome</keyword>
<evidence type="ECO:0000256" key="6">
    <source>
        <dbReference type="ARBA" id="ARBA00022989"/>
    </source>
</evidence>
<keyword evidence="2 9" id="KW-0813">Transport</keyword>
<keyword evidence="5 9" id="KW-0812">Transmembrane</keyword>
<organism evidence="11 12">
    <name type="scientific">Vibrio inusitatus NBRC 102082</name>
    <dbReference type="NCBI Taxonomy" id="1219070"/>
    <lineage>
        <taxon>Bacteria</taxon>
        <taxon>Pseudomonadati</taxon>
        <taxon>Pseudomonadota</taxon>
        <taxon>Gammaproteobacteria</taxon>
        <taxon>Vibrionales</taxon>
        <taxon>Vibrionaceae</taxon>
        <taxon>Vibrio</taxon>
    </lineage>
</organism>
<evidence type="ECO:0000256" key="7">
    <source>
        <dbReference type="ARBA" id="ARBA00023136"/>
    </source>
</evidence>
<evidence type="ECO:0000256" key="1">
    <source>
        <dbReference type="ARBA" id="ARBA00004429"/>
    </source>
</evidence>
<dbReference type="InterPro" id="IPR007387">
    <property type="entry name" value="TRAP_DctQ"/>
</dbReference>
<feature type="domain" description="Tripartite ATP-independent periplasmic transporters DctQ component" evidence="10">
    <location>
        <begin position="26"/>
        <end position="163"/>
    </location>
</feature>
<dbReference type="PANTHER" id="PTHR35011:SF2">
    <property type="entry name" value="2,3-DIKETO-L-GULONATE TRAP TRANSPORTER SMALL PERMEASE PROTEIN YIAM"/>
    <property type="match status" value="1"/>
</dbReference>
<evidence type="ECO:0000256" key="4">
    <source>
        <dbReference type="ARBA" id="ARBA00022519"/>
    </source>
</evidence>
<sequence length="170" mass="19009">MNVFFKGVELTTKLLEKLLVFIMWAMVFTVVWQVFTRFVINSPSTFTDELSRYLLIWIGILGGAYVFALKKHLAIEILSAKLNQKQQRGMSVFINILVIAFSSIVFIYGGWNVVTTTLSFNQISPSLSLFGNNLPMGYVYMVAPISGILIVVCAIADIIQTIQLKASVSE</sequence>
<evidence type="ECO:0000313" key="12">
    <source>
        <dbReference type="Proteomes" id="UP000318717"/>
    </source>
</evidence>
<comment type="function">
    <text evidence="9">Part of the tripartite ATP-independent periplasmic (TRAP) transport system.</text>
</comment>
<evidence type="ECO:0000313" key="11">
    <source>
        <dbReference type="EMBL" id="GEA50519.1"/>
    </source>
</evidence>
<feature type="transmembrane region" description="Helical" evidence="9">
    <location>
        <begin position="18"/>
        <end position="40"/>
    </location>
</feature>
<dbReference type="RefSeq" id="WP_244312252.1">
    <property type="nucleotide sequence ID" value="NZ_BJLF01000005.1"/>
</dbReference>
<keyword evidence="3" id="KW-1003">Cell membrane</keyword>
<proteinExistence type="inferred from homology"/>
<dbReference type="InterPro" id="IPR055348">
    <property type="entry name" value="DctQ"/>
</dbReference>
<comment type="caution">
    <text evidence="11">The sequence shown here is derived from an EMBL/GenBank/DDBJ whole genome shotgun (WGS) entry which is preliminary data.</text>
</comment>
<dbReference type="AlphaFoldDB" id="A0A4Y3HTP7"/>
<feature type="transmembrane region" description="Helical" evidence="9">
    <location>
        <begin position="90"/>
        <end position="111"/>
    </location>
</feature>
<dbReference type="GO" id="GO:0005886">
    <property type="term" value="C:plasma membrane"/>
    <property type="evidence" value="ECO:0007669"/>
    <property type="project" value="UniProtKB-SubCell"/>
</dbReference>
<keyword evidence="6 9" id="KW-1133">Transmembrane helix</keyword>
<dbReference type="EMBL" id="BJLF01000005">
    <property type="protein sequence ID" value="GEA50519.1"/>
    <property type="molecule type" value="Genomic_DNA"/>
</dbReference>
<gene>
    <name evidence="11" type="ORF">VIN01S_13230</name>
</gene>
<reference evidence="11 12" key="1">
    <citation type="submission" date="2019-06" db="EMBL/GenBank/DDBJ databases">
        <title>Whole genome shotgun sequence of Vibrio inusitatus NBRC 102082.</title>
        <authorList>
            <person name="Hosoyama A."/>
            <person name="Uohara A."/>
            <person name="Ohji S."/>
            <person name="Ichikawa N."/>
        </authorList>
    </citation>
    <scope>NUCLEOTIDE SEQUENCE [LARGE SCALE GENOMIC DNA]</scope>
    <source>
        <strain evidence="11 12">NBRC 102082</strain>
    </source>
</reference>
<comment type="subcellular location">
    <subcellularLocation>
        <location evidence="1 9">Cell inner membrane</location>
        <topology evidence="1 9">Multi-pass membrane protein</topology>
    </subcellularLocation>
</comment>
<evidence type="ECO:0000256" key="9">
    <source>
        <dbReference type="RuleBase" id="RU369079"/>
    </source>
</evidence>
<name>A0A4Y3HTP7_9VIBR</name>
<feature type="transmembrane region" description="Helical" evidence="9">
    <location>
        <begin position="138"/>
        <end position="159"/>
    </location>
</feature>
<dbReference type="Pfam" id="PF04290">
    <property type="entry name" value="DctQ"/>
    <property type="match status" value="1"/>
</dbReference>
<dbReference type="GO" id="GO:0015740">
    <property type="term" value="P:C4-dicarboxylate transport"/>
    <property type="evidence" value="ECO:0007669"/>
    <property type="project" value="TreeGrafter"/>
</dbReference>
<comment type="similarity">
    <text evidence="8 9">Belongs to the TRAP transporter small permease family.</text>
</comment>
<evidence type="ECO:0000259" key="10">
    <source>
        <dbReference type="Pfam" id="PF04290"/>
    </source>
</evidence>